<evidence type="ECO:0000313" key="1">
    <source>
        <dbReference type="EMBL" id="KAF5732243.1"/>
    </source>
</evidence>
<dbReference type="AlphaFoldDB" id="A0A7J7CDP9"/>
<dbReference type="Pfam" id="PF05753">
    <property type="entry name" value="TRAP_beta"/>
    <property type="match status" value="1"/>
</dbReference>
<dbReference type="InParanoid" id="A0A7J7CDP9"/>
<protein>
    <submittedName>
        <fullName evidence="1">Translocon-associated protein subunit beta-like</fullName>
    </submittedName>
</protein>
<proteinExistence type="predicted"/>
<gene>
    <name evidence="1" type="ORF">HS088_TW18G00934</name>
</gene>
<sequence length="88" mass="9346">MKTSAGAIAVVAIFPLISSALAVSDTLFVVAHKKMWLILVICSGSVVSHSFALESEVKGVFYGAHAVITFGIPTKTELQVEICYFVSV</sequence>
<organism evidence="1 2">
    <name type="scientific">Tripterygium wilfordii</name>
    <name type="common">Thunder God vine</name>
    <dbReference type="NCBI Taxonomy" id="458696"/>
    <lineage>
        <taxon>Eukaryota</taxon>
        <taxon>Viridiplantae</taxon>
        <taxon>Streptophyta</taxon>
        <taxon>Embryophyta</taxon>
        <taxon>Tracheophyta</taxon>
        <taxon>Spermatophyta</taxon>
        <taxon>Magnoliopsida</taxon>
        <taxon>eudicotyledons</taxon>
        <taxon>Gunneridae</taxon>
        <taxon>Pentapetalae</taxon>
        <taxon>rosids</taxon>
        <taxon>fabids</taxon>
        <taxon>Celastrales</taxon>
        <taxon>Celastraceae</taxon>
        <taxon>Tripterygium</taxon>
    </lineage>
</organism>
<comment type="caution">
    <text evidence="1">The sequence shown here is derived from an EMBL/GenBank/DDBJ whole genome shotgun (WGS) entry which is preliminary data.</text>
</comment>
<keyword evidence="2" id="KW-1185">Reference proteome</keyword>
<name>A0A7J7CDP9_TRIWF</name>
<reference evidence="1 2" key="1">
    <citation type="journal article" date="2020" name="Nat. Commun.">
        <title>Genome of Tripterygium wilfordii and identification of cytochrome P450 involved in triptolide biosynthesis.</title>
        <authorList>
            <person name="Tu L."/>
            <person name="Su P."/>
            <person name="Zhang Z."/>
            <person name="Gao L."/>
            <person name="Wang J."/>
            <person name="Hu T."/>
            <person name="Zhou J."/>
            <person name="Zhang Y."/>
            <person name="Zhao Y."/>
            <person name="Liu Y."/>
            <person name="Song Y."/>
            <person name="Tong Y."/>
            <person name="Lu Y."/>
            <person name="Yang J."/>
            <person name="Xu C."/>
            <person name="Jia M."/>
            <person name="Peters R.J."/>
            <person name="Huang L."/>
            <person name="Gao W."/>
        </authorList>
    </citation>
    <scope>NUCLEOTIDE SEQUENCE [LARGE SCALE GENOMIC DNA]</scope>
    <source>
        <strain evidence="2">cv. XIE 37</strain>
        <tissue evidence="1">Leaf</tissue>
    </source>
</reference>
<evidence type="ECO:0000313" key="2">
    <source>
        <dbReference type="Proteomes" id="UP000593562"/>
    </source>
</evidence>
<dbReference type="EMBL" id="JAAARO010000018">
    <property type="protein sequence ID" value="KAF5732243.1"/>
    <property type="molecule type" value="Genomic_DNA"/>
</dbReference>
<accession>A0A7J7CDP9</accession>
<dbReference type="Proteomes" id="UP000593562">
    <property type="component" value="Unassembled WGS sequence"/>
</dbReference>